<keyword evidence="2" id="KW-0812">Transmembrane</keyword>
<feature type="compositionally biased region" description="Polar residues" evidence="1">
    <location>
        <begin position="40"/>
        <end position="52"/>
    </location>
</feature>
<evidence type="ECO:0000256" key="1">
    <source>
        <dbReference type="SAM" id="MobiDB-lite"/>
    </source>
</evidence>
<dbReference type="EMBL" id="JBHSGK010000013">
    <property type="protein sequence ID" value="MFC4737639.1"/>
    <property type="molecule type" value="Genomic_DNA"/>
</dbReference>
<evidence type="ECO:0000256" key="2">
    <source>
        <dbReference type="SAM" id="Phobius"/>
    </source>
</evidence>
<comment type="caution">
    <text evidence="3">The sequence shown here is derived from an EMBL/GenBank/DDBJ whole genome shotgun (WGS) entry which is preliminary data.</text>
</comment>
<keyword evidence="2" id="KW-0472">Membrane</keyword>
<keyword evidence="4" id="KW-1185">Reference proteome</keyword>
<name>A0ABV9P1C1_9BACI</name>
<evidence type="ECO:0000313" key="4">
    <source>
        <dbReference type="Proteomes" id="UP001595896"/>
    </source>
</evidence>
<dbReference type="RefSeq" id="WP_377910227.1">
    <property type="nucleotide sequence ID" value="NZ_JBHSGK010000013.1"/>
</dbReference>
<evidence type="ECO:0000313" key="3">
    <source>
        <dbReference type="EMBL" id="MFC4737639.1"/>
    </source>
</evidence>
<dbReference type="Proteomes" id="UP001595896">
    <property type="component" value="Unassembled WGS sequence"/>
</dbReference>
<sequence>MQKQKLFILGAGAVILLVLSTVLFMMDSDQQVIQSDQVSNGAGSETAVQEENSSPDEGAGTEGGSISVESTEENGTASLDEEEEEEYRSRAEDALDEYTPSDYESFSYDAFESHAYLYTIYQQQAEDSVIEQDAIQSNSELLALELEGWHDYAAEEYGFTFNEQDFLDYVEGEQESSPVEEADVRILVEELEAVSSTAASQQLEFQYARPYIWSQIQDEAADDAGVTPEETSEWNQLYFEIEQRVFERIAESNPSFMEGEPE</sequence>
<gene>
    <name evidence="3" type="ORF">ACFO4L_13630</name>
</gene>
<reference evidence="4" key="1">
    <citation type="journal article" date="2019" name="Int. J. Syst. Evol. Microbiol.">
        <title>The Global Catalogue of Microorganisms (GCM) 10K type strain sequencing project: providing services to taxonomists for standard genome sequencing and annotation.</title>
        <authorList>
            <consortium name="The Broad Institute Genomics Platform"/>
            <consortium name="The Broad Institute Genome Sequencing Center for Infectious Disease"/>
            <person name="Wu L."/>
            <person name="Ma J."/>
        </authorList>
    </citation>
    <scope>NUCLEOTIDE SEQUENCE [LARGE SCALE GENOMIC DNA]</scope>
    <source>
        <strain evidence="4">JCM 12165</strain>
    </source>
</reference>
<keyword evidence="2" id="KW-1133">Transmembrane helix</keyword>
<feature type="compositionally biased region" description="Polar residues" evidence="1">
    <location>
        <begin position="67"/>
        <end position="77"/>
    </location>
</feature>
<feature type="region of interest" description="Disordered" evidence="1">
    <location>
        <begin position="37"/>
        <end position="99"/>
    </location>
</feature>
<proteinExistence type="predicted"/>
<protein>
    <submittedName>
        <fullName evidence="3">Uncharacterized protein</fullName>
    </submittedName>
</protein>
<accession>A0ABV9P1C1</accession>
<organism evidence="3 4">
    <name type="scientific">Bacillus daqingensis</name>
    <dbReference type="NCBI Taxonomy" id="872396"/>
    <lineage>
        <taxon>Bacteria</taxon>
        <taxon>Bacillati</taxon>
        <taxon>Bacillota</taxon>
        <taxon>Bacilli</taxon>
        <taxon>Bacillales</taxon>
        <taxon>Bacillaceae</taxon>
        <taxon>Bacillus</taxon>
    </lineage>
</organism>
<feature type="transmembrane region" description="Helical" evidence="2">
    <location>
        <begin position="7"/>
        <end position="26"/>
    </location>
</feature>